<dbReference type="AlphaFoldDB" id="A0A9N9JRY4"/>
<proteinExistence type="predicted"/>
<organism evidence="1 2">
    <name type="scientific">Racocetra fulgida</name>
    <dbReference type="NCBI Taxonomy" id="60492"/>
    <lineage>
        <taxon>Eukaryota</taxon>
        <taxon>Fungi</taxon>
        <taxon>Fungi incertae sedis</taxon>
        <taxon>Mucoromycota</taxon>
        <taxon>Glomeromycotina</taxon>
        <taxon>Glomeromycetes</taxon>
        <taxon>Diversisporales</taxon>
        <taxon>Gigasporaceae</taxon>
        <taxon>Racocetra</taxon>
    </lineage>
</organism>
<keyword evidence="2" id="KW-1185">Reference proteome</keyword>
<gene>
    <name evidence="1" type="ORF">RFULGI_LOCUS17068</name>
</gene>
<dbReference type="EMBL" id="CAJVPZ010064536">
    <property type="protein sequence ID" value="CAG8794360.1"/>
    <property type="molecule type" value="Genomic_DNA"/>
</dbReference>
<accession>A0A9N9JRY4</accession>
<dbReference type="OrthoDB" id="2407155at2759"/>
<evidence type="ECO:0000313" key="2">
    <source>
        <dbReference type="Proteomes" id="UP000789396"/>
    </source>
</evidence>
<dbReference type="Proteomes" id="UP000789396">
    <property type="component" value="Unassembled WGS sequence"/>
</dbReference>
<name>A0A9N9JRY4_9GLOM</name>
<reference evidence="1" key="1">
    <citation type="submission" date="2021-06" db="EMBL/GenBank/DDBJ databases">
        <authorList>
            <person name="Kallberg Y."/>
            <person name="Tangrot J."/>
            <person name="Rosling A."/>
        </authorList>
    </citation>
    <scope>NUCLEOTIDE SEQUENCE</scope>
    <source>
        <strain evidence="1">IN212</strain>
    </source>
</reference>
<comment type="caution">
    <text evidence="1">The sequence shown here is derived from an EMBL/GenBank/DDBJ whole genome shotgun (WGS) entry which is preliminary data.</text>
</comment>
<evidence type="ECO:0000313" key="1">
    <source>
        <dbReference type="EMBL" id="CAG8794360.1"/>
    </source>
</evidence>
<sequence length="59" mass="7008">MPLDMPLLTNTDKYDIQEKLQIVSKRLSEVFKNDLVYFIHHQLPNRFKNAKKKTVSVAY</sequence>
<protein>
    <submittedName>
        <fullName evidence="1">9077_t:CDS:1</fullName>
    </submittedName>
</protein>
<feature type="non-terminal residue" evidence="1">
    <location>
        <position position="59"/>
    </location>
</feature>